<dbReference type="InterPro" id="IPR010614">
    <property type="entry name" value="RAD3-like_helicase_DEAD"/>
</dbReference>
<name>X0XN49_9ZZZZ</name>
<dbReference type="AlphaFoldDB" id="X0XN49"/>
<dbReference type="EMBL" id="BARS01055324">
    <property type="protein sequence ID" value="GAG44584.1"/>
    <property type="molecule type" value="Genomic_DNA"/>
</dbReference>
<dbReference type="InterPro" id="IPR027417">
    <property type="entry name" value="P-loop_NTPase"/>
</dbReference>
<dbReference type="SUPFAM" id="SSF52540">
    <property type="entry name" value="P-loop containing nucleoside triphosphate hydrolases"/>
    <property type="match status" value="1"/>
</dbReference>
<dbReference type="Gene3D" id="3.40.50.300">
    <property type="entry name" value="P-loop containing nucleotide triphosphate hydrolases"/>
    <property type="match status" value="1"/>
</dbReference>
<evidence type="ECO:0000256" key="3">
    <source>
        <dbReference type="ARBA" id="ARBA00022840"/>
    </source>
</evidence>
<evidence type="ECO:0000256" key="2">
    <source>
        <dbReference type="ARBA" id="ARBA00022801"/>
    </source>
</evidence>
<organism evidence="5">
    <name type="scientific">marine sediment metagenome</name>
    <dbReference type="NCBI Taxonomy" id="412755"/>
    <lineage>
        <taxon>unclassified sequences</taxon>
        <taxon>metagenomes</taxon>
        <taxon>ecological metagenomes</taxon>
    </lineage>
</organism>
<keyword evidence="2" id="KW-0378">Hydrolase</keyword>
<sequence>SLALKNRDRLFSSRRQLNQLEELAAWAMQTRTGSLQDIEFHLDRALWSKVCSETGLCRMAKCDHYPRCHLRAARRRIQEADMVVVNHAMFFADLALREAGAGLLGDYELVVLDEAHTVEQVVSDHFGRQVTSRAVQYLLRELYDDRNGRGLLAVAGDQRAIKAVNSAAGAAEQFFQALASCRGEAVTASGRITAPGIVVNDLSPA</sequence>
<comment type="caution">
    <text evidence="5">The sequence shown here is derived from an EMBL/GenBank/DDBJ whole genome shotgun (WGS) entry which is preliminary data.</text>
</comment>
<protein>
    <recommendedName>
        <fullName evidence="4">Helicase ATP-binding domain-containing protein</fullName>
    </recommendedName>
</protein>
<dbReference type="GO" id="GO:0003678">
    <property type="term" value="F:DNA helicase activity"/>
    <property type="evidence" value="ECO:0007669"/>
    <property type="project" value="InterPro"/>
</dbReference>
<evidence type="ECO:0000256" key="1">
    <source>
        <dbReference type="ARBA" id="ARBA00022741"/>
    </source>
</evidence>
<dbReference type="Pfam" id="PF06733">
    <property type="entry name" value="DEAD_2"/>
    <property type="match status" value="1"/>
</dbReference>
<dbReference type="GO" id="GO:0016787">
    <property type="term" value="F:hydrolase activity"/>
    <property type="evidence" value="ECO:0007669"/>
    <property type="project" value="UniProtKB-KW"/>
</dbReference>
<evidence type="ECO:0000259" key="4">
    <source>
        <dbReference type="PROSITE" id="PS51193"/>
    </source>
</evidence>
<dbReference type="GO" id="GO:0003677">
    <property type="term" value="F:DNA binding"/>
    <property type="evidence" value="ECO:0007669"/>
    <property type="project" value="InterPro"/>
</dbReference>
<evidence type="ECO:0000313" key="5">
    <source>
        <dbReference type="EMBL" id="GAG44584.1"/>
    </source>
</evidence>
<reference evidence="5" key="1">
    <citation type="journal article" date="2014" name="Front. Microbiol.">
        <title>High frequency of phylogenetically diverse reductive dehalogenase-homologous genes in deep subseafloor sedimentary metagenomes.</title>
        <authorList>
            <person name="Kawai M."/>
            <person name="Futagami T."/>
            <person name="Toyoda A."/>
            <person name="Takaki Y."/>
            <person name="Nishi S."/>
            <person name="Hori S."/>
            <person name="Arai W."/>
            <person name="Tsubouchi T."/>
            <person name="Morono Y."/>
            <person name="Uchiyama I."/>
            <person name="Ito T."/>
            <person name="Fujiyama A."/>
            <person name="Inagaki F."/>
            <person name="Takami H."/>
        </authorList>
    </citation>
    <scope>NUCLEOTIDE SEQUENCE</scope>
    <source>
        <strain evidence="5">Expedition CK06-06</strain>
    </source>
</reference>
<proteinExistence type="predicted"/>
<accession>X0XN49</accession>
<dbReference type="PROSITE" id="PS51193">
    <property type="entry name" value="HELICASE_ATP_BIND_2"/>
    <property type="match status" value="1"/>
</dbReference>
<dbReference type="InterPro" id="IPR014013">
    <property type="entry name" value="Helic_SF1/SF2_ATP-bd_DinG/Rad3"/>
</dbReference>
<gene>
    <name evidence="5" type="ORF">S01H1_81706</name>
</gene>
<feature type="domain" description="Helicase ATP-binding" evidence="4">
    <location>
        <begin position="1"/>
        <end position="178"/>
    </location>
</feature>
<dbReference type="GO" id="GO:0005524">
    <property type="term" value="F:ATP binding"/>
    <property type="evidence" value="ECO:0007669"/>
    <property type="project" value="UniProtKB-KW"/>
</dbReference>
<keyword evidence="1" id="KW-0547">Nucleotide-binding</keyword>
<keyword evidence="3" id="KW-0067">ATP-binding</keyword>
<feature type="non-terminal residue" evidence="5">
    <location>
        <position position="205"/>
    </location>
</feature>
<feature type="non-terminal residue" evidence="5">
    <location>
        <position position="1"/>
    </location>
</feature>